<accession>A0A5C8P4E6</accession>
<evidence type="ECO:0000256" key="1">
    <source>
        <dbReference type="ARBA" id="ARBA00006484"/>
    </source>
</evidence>
<dbReference type="PRINTS" id="PR00081">
    <property type="entry name" value="GDHRDH"/>
</dbReference>
<dbReference type="OrthoDB" id="20590at2"/>
<gene>
    <name evidence="3" type="ORF">FHP08_00355</name>
</gene>
<dbReference type="Gene3D" id="3.40.50.720">
    <property type="entry name" value="NAD(P)-binding Rossmann-like Domain"/>
    <property type="match status" value="1"/>
</dbReference>
<comment type="caution">
    <text evidence="3">The sequence shown here is derived from an EMBL/GenBank/DDBJ whole genome shotgun (WGS) entry which is preliminary data.</text>
</comment>
<evidence type="ECO:0000313" key="3">
    <source>
        <dbReference type="EMBL" id="TXL68188.1"/>
    </source>
</evidence>
<keyword evidence="2" id="KW-0560">Oxidoreductase</keyword>
<sequence length="253" mass="25691">MNATNASRVMIVTGGSRGIGAATVVLAANQGYDVCFSYAGNTKRAKDVVAAAHGAGGRVLAVQADMSTDAGVRKLFDACDAEFGAPDALVNNAGTTGPIRKVADIDADTLRAVFELNVTGYFLAAREAIRRMSTARGGKGGAIVNVSSRAAPLGGGGEWVHYAASKGATDTFTIGLAREVGAEGIRVNAVRPGLIDTELHAAAGAPDRLTRLMSGVPMGRAGSAEEVAETILWLAGPQSSYVSGALVDVSGAR</sequence>
<dbReference type="Proteomes" id="UP000321548">
    <property type="component" value="Unassembled WGS sequence"/>
</dbReference>
<dbReference type="InterPro" id="IPR002347">
    <property type="entry name" value="SDR_fam"/>
</dbReference>
<dbReference type="AlphaFoldDB" id="A0A5C8P4E6"/>
<reference evidence="3 4" key="1">
    <citation type="submission" date="2019-06" db="EMBL/GenBank/DDBJ databases">
        <title>Quisquiliibacterium sp. nov., isolated from a maize field.</title>
        <authorList>
            <person name="Lin S.-Y."/>
            <person name="Tsai C.-F."/>
            <person name="Young C.-C."/>
        </authorList>
    </citation>
    <scope>NUCLEOTIDE SEQUENCE [LARGE SCALE GENOMIC DNA]</scope>
    <source>
        <strain evidence="3 4">CC-CFT501</strain>
    </source>
</reference>
<evidence type="ECO:0000313" key="4">
    <source>
        <dbReference type="Proteomes" id="UP000321548"/>
    </source>
</evidence>
<protein>
    <submittedName>
        <fullName evidence="3">SDR family oxidoreductase</fullName>
    </submittedName>
</protein>
<dbReference type="PANTHER" id="PTHR48107">
    <property type="entry name" value="NADPH-DEPENDENT ALDEHYDE REDUCTASE-LIKE PROTEIN, CHLOROPLASTIC-RELATED"/>
    <property type="match status" value="1"/>
</dbReference>
<dbReference type="SUPFAM" id="SSF51735">
    <property type="entry name" value="NAD(P)-binding Rossmann-fold domains"/>
    <property type="match status" value="1"/>
</dbReference>
<dbReference type="PANTHER" id="PTHR48107:SF7">
    <property type="entry name" value="RE15974P"/>
    <property type="match status" value="1"/>
</dbReference>
<proteinExistence type="inferred from homology"/>
<dbReference type="CDD" id="cd05233">
    <property type="entry name" value="SDR_c"/>
    <property type="match status" value="1"/>
</dbReference>
<dbReference type="FunFam" id="3.40.50.720:FF:000084">
    <property type="entry name" value="Short-chain dehydrogenase reductase"/>
    <property type="match status" value="1"/>
</dbReference>
<dbReference type="PRINTS" id="PR00080">
    <property type="entry name" value="SDRFAMILY"/>
</dbReference>
<dbReference type="GO" id="GO:0016614">
    <property type="term" value="F:oxidoreductase activity, acting on CH-OH group of donors"/>
    <property type="evidence" value="ECO:0007669"/>
    <property type="project" value="UniProtKB-ARBA"/>
</dbReference>
<comment type="similarity">
    <text evidence="1">Belongs to the short-chain dehydrogenases/reductases (SDR) family.</text>
</comment>
<organism evidence="3 4">
    <name type="scientific">Zeimonas arvi</name>
    <dbReference type="NCBI Taxonomy" id="2498847"/>
    <lineage>
        <taxon>Bacteria</taxon>
        <taxon>Pseudomonadati</taxon>
        <taxon>Pseudomonadota</taxon>
        <taxon>Betaproteobacteria</taxon>
        <taxon>Burkholderiales</taxon>
        <taxon>Burkholderiaceae</taxon>
        <taxon>Zeimonas</taxon>
    </lineage>
</organism>
<name>A0A5C8P4E6_9BURK</name>
<dbReference type="InterPro" id="IPR036291">
    <property type="entry name" value="NAD(P)-bd_dom_sf"/>
</dbReference>
<dbReference type="Pfam" id="PF13561">
    <property type="entry name" value="adh_short_C2"/>
    <property type="match status" value="1"/>
</dbReference>
<dbReference type="EMBL" id="VDUY01000001">
    <property type="protein sequence ID" value="TXL68188.1"/>
    <property type="molecule type" value="Genomic_DNA"/>
</dbReference>
<keyword evidence="4" id="KW-1185">Reference proteome</keyword>
<evidence type="ECO:0000256" key="2">
    <source>
        <dbReference type="ARBA" id="ARBA00023002"/>
    </source>
</evidence>
<dbReference type="RefSeq" id="WP_147702329.1">
    <property type="nucleotide sequence ID" value="NZ_VDUY01000001.1"/>
</dbReference>